<comment type="subcellular location">
    <subcellularLocation>
        <location evidence="1">Cell membrane</location>
        <topology evidence="1">Multi-pass membrane protein</topology>
    </subcellularLocation>
</comment>
<dbReference type="GO" id="GO:0005524">
    <property type="term" value="F:ATP binding"/>
    <property type="evidence" value="ECO:0007669"/>
    <property type="project" value="UniProtKB-KW"/>
</dbReference>
<dbReference type="InterPro" id="IPR039421">
    <property type="entry name" value="Type_1_exporter"/>
</dbReference>
<dbReference type="InterPro" id="IPR027417">
    <property type="entry name" value="P-loop_NTPase"/>
</dbReference>
<evidence type="ECO:0000256" key="3">
    <source>
        <dbReference type="ARBA" id="ARBA00022475"/>
    </source>
</evidence>
<protein>
    <submittedName>
        <fullName evidence="13">ATP-binding cassette, subfamily C</fullName>
    </submittedName>
</protein>
<dbReference type="Pfam" id="PF00005">
    <property type="entry name" value="ABC_tran"/>
    <property type="match status" value="1"/>
</dbReference>
<dbReference type="SMART" id="SM00382">
    <property type="entry name" value="AAA"/>
    <property type="match status" value="1"/>
</dbReference>
<feature type="transmembrane region" description="Helical" evidence="10">
    <location>
        <begin position="31"/>
        <end position="54"/>
    </location>
</feature>
<feature type="transmembrane region" description="Helical" evidence="10">
    <location>
        <begin position="169"/>
        <end position="188"/>
    </location>
</feature>
<evidence type="ECO:0000259" key="11">
    <source>
        <dbReference type="PROSITE" id="PS50893"/>
    </source>
</evidence>
<dbReference type="EMBL" id="LT607413">
    <property type="protein sequence ID" value="SCF32899.1"/>
    <property type="molecule type" value="Genomic_DNA"/>
</dbReference>
<accession>A0A1C4ZJ43</accession>
<dbReference type="RefSeq" id="WP_088984031.1">
    <property type="nucleotide sequence ID" value="NZ_LT607413.1"/>
</dbReference>
<evidence type="ECO:0000256" key="7">
    <source>
        <dbReference type="ARBA" id="ARBA00022840"/>
    </source>
</evidence>
<dbReference type="AlphaFoldDB" id="A0A1C4ZJ43"/>
<dbReference type="InterPro" id="IPR011527">
    <property type="entry name" value="ABC1_TM_dom"/>
</dbReference>
<keyword evidence="6" id="KW-0547">Nucleotide-binding</keyword>
<dbReference type="Gene3D" id="3.40.50.300">
    <property type="entry name" value="P-loop containing nucleotide triphosphate hydrolases"/>
    <property type="match status" value="1"/>
</dbReference>
<keyword evidence="8 10" id="KW-1133">Transmembrane helix</keyword>
<evidence type="ECO:0000256" key="6">
    <source>
        <dbReference type="ARBA" id="ARBA00022741"/>
    </source>
</evidence>
<keyword evidence="5 10" id="KW-0812">Transmembrane</keyword>
<proteinExistence type="predicted"/>
<feature type="transmembrane region" description="Helical" evidence="10">
    <location>
        <begin position="144"/>
        <end position="163"/>
    </location>
</feature>
<evidence type="ECO:0000256" key="9">
    <source>
        <dbReference type="ARBA" id="ARBA00023136"/>
    </source>
</evidence>
<feature type="transmembrane region" description="Helical" evidence="10">
    <location>
        <begin position="66"/>
        <end position="91"/>
    </location>
</feature>
<reference evidence="14" key="1">
    <citation type="submission" date="2016-06" db="EMBL/GenBank/DDBJ databases">
        <authorList>
            <person name="Varghese N."/>
            <person name="Submissions Spin"/>
        </authorList>
    </citation>
    <scope>NUCLEOTIDE SEQUENCE [LARGE SCALE GENOMIC DNA]</scope>
    <source>
        <strain evidence="14">DSM 43816</strain>
    </source>
</reference>
<dbReference type="InterPro" id="IPR036640">
    <property type="entry name" value="ABC1_TM_sf"/>
</dbReference>
<feature type="domain" description="ABC transmembrane type-1" evidence="12">
    <location>
        <begin position="31"/>
        <end position="312"/>
    </location>
</feature>
<keyword evidence="7 13" id="KW-0067">ATP-binding</keyword>
<evidence type="ECO:0000259" key="12">
    <source>
        <dbReference type="PROSITE" id="PS50929"/>
    </source>
</evidence>
<gene>
    <name evidence="13" type="ORF">GA0070618_5324</name>
</gene>
<dbReference type="OrthoDB" id="9806127at2"/>
<keyword evidence="2" id="KW-0813">Transport</keyword>
<evidence type="ECO:0000256" key="4">
    <source>
        <dbReference type="ARBA" id="ARBA00022519"/>
    </source>
</evidence>
<dbReference type="InterPro" id="IPR003593">
    <property type="entry name" value="AAA+_ATPase"/>
</dbReference>
<dbReference type="InParanoid" id="A0A1C4ZJ43"/>
<dbReference type="PROSITE" id="PS50893">
    <property type="entry name" value="ABC_TRANSPORTER_2"/>
    <property type="match status" value="1"/>
</dbReference>
<keyword evidence="4" id="KW-0997">Cell inner membrane</keyword>
<evidence type="ECO:0000313" key="14">
    <source>
        <dbReference type="Proteomes" id="UP000198253"/>
    </source>
</evidence>
<dbReference type="SUPFAM" id="SSF90123">
    <property type="entry name" value="ABC transporter transmembrane region"/>
    <property type="match status" value="1"/>
</dbReference>
<evidence type="ECO:0000313" key="13">
    <source>
        <dbReference type="EMBL" id="SCF32899.1"/>
    </source>
</evidence>
<dbReference type="PROSITE" id="PS50929">
    <property type="entry name" value="ABC_TM1F"/>
    <property type="match status" value="1"/>
</dbReference>
<organism evidence="13 14">
    <name type="scientific">Micromonospora echinospora</name>
    <name type="common">Micromonospora purpurea</name>
    <dbReference type="NCBI Taxonomy" id="1877"/>
    <lineage>
        <taxon>Bacteria</taxon>
        <taxon>Bacillati</taxon>
        <taxon>Actinomycetota</taxon>
        <taxon>Actinomycetes</taxon>
        <taxon>Micromonosporales</taxon>
        <taxon>Micromonosporaceae</taxon>
        <taxon>Micromonospora</taxon>
    </lineage>
</organism>
<evidence type="ECO:0000256" key="5">
    <source>
        <dbReference type="ARBA" id="ARBA00022692"/>
    </source>
</evidence>
<dbReference type="GO" id="GO:0015421">
    <property type="term" value="F:ABC-type oligopeptide transporter activity"/>
    <property type="evidence" value="ECO:0007669"/>
    <property type="project" value="TreeGrafter"/>
</dbReference>
<evidence type="ECO:0000256" key="1">
    <source>
        <dbReference type="ARBA" id="ARBA00004651"/>
    </source>
</evidence>
<dbReference type="Gene3D" id="1.20.1560.10">
    <property type="entry name" value="ABC transporter type 1, transmembrane domain"/>
    <property type="match status" value="1"/>
</dbReference>
<evidence type="ECO:0000256" key="10">
    <source>
        <dbReference type="SAM" id="Phobius"/>
    </source>
</evidence>
<keyword evidence="14" id="KW-1185">Reference proteome</keyword>
<dbReference type="CDD" id="cd07346">
    <property type="entry name" value="ABC_6TM_exporters"/>
    <property type="match status" value="1"/>
</dbReference>
<dbReference type="Proteomes" id="UP000198253">
    <property type="component" value="Chromosome I"/>
</dbReference>
<keyword evidence="3" id="KW-1003">Cell membrane</keyword>
<dbReference type="SUPFAM" id="SSF52540">
    <property type="entry name" value="P-loop containing nucleoside triphosphate hydrolases"/>
    <property type="match status" value="1"/>
</dbReference>
<dbReference type="PANTHER" id="PTHR43394:SF1">
    <property type="entry name" value="ATP-BINDING CASSETTE SUB-FAMILY B MEMBER 10, MITOCHONDRIAL"/>
    <property type="match status" value="1"/>
</dbReference>
<feature type="transmembrane region" description="Helical" evidence="10">
    <location>
        <begin position="262"/>
        <end position="280"/>
    </location>
</feature>
<dbReference type="GO" id="GO:0005886">
    <property type="term" value="C:plasma membrane"/>
    <property type="evidence" value="ECO:0007669"/>
    <property type="project" value="UniProtKB-SubCell"/>
</dbReference>
<keyword evidence="9 10" id="KW-0472">Membrane</keyword>
<name>A0A1C4ZJ43_MICEC</name>
<dbReference type="Pfam" id="PF00664">
    <property type="entry name" value="ABC_membrane"/>
    <property type="match status" value="1"/>
</dbReference>
<evidence type="ECO:0000256" key="8">
    <source>
        <dbReference type="ARBA" id="ARBA00022989"/>
    </source>
</evidence>
<feature type="domain" description="ABC transporter" evidence="11">
    <location>
        <begin position="342"/>
        <end position="572"/>
    </location>
</feature>
<dbReference type="InterPro" id="IPR003439">
    <property type="entry name" value="ABC_transporter-like_ATP-bd"/>
</dbReference>
<dbReference type="FunFam" id="3.40.50.300:FF:001001">
    <property type="entry name" value="Multidrug ABC transporter ATP-binding protein"/>
    <property type="match status" value="1"/>
</dbReference>
<dbReference type="GO" id="GO:0016887">
    <property type="term" value="F:ATP hydrolysis activity"/>
    <property type="evidence" value="ECO:0007669"/>
    <property type="project" value="InterPro"/>
</dbReference>
<sequence length="588" mass="60703">MTNPILPVASPRESRAWLGAELRARKGATGITLVVGLLAAGTSIVPAYALGLLVDRVRAGGGTTALVPVAVTIVIAAVVGGLATGAGAHLIRRLGARILADLRERAVDTALRLPVAVLDRAGRGDLISRVGADISAIDRAVSDVLPTMISALLLAAISLAAIIGIDWRLGLAGAVAVPLYVLGARWYLPRAAPAYAAERVAIAHRSQQFVESVQGIRTVHAYRLEDRHLAGIAGASRRARDISMSVFALYTRFVGRINGAELAGLGSVLVVGFLLVRQGAVTLGEVSAAALLLHRLFGPILLLMVTFDKAQDAGASLARLVGVLRMEAESRAGVTTASARDLVLAGVSFSYDGVTPVLRDVSLRVEPGHHVALVGSTGAGKTTVASLAAGVLRPGQGNATLGGVPVTELPARTIAMVSQETHVFAGPLREDLRMARPQASPDELTAALARVGALAWALNLPDGLDTVVGDGGHPLTPAQAQQLALARVVLLDPAVVVLDEATAEAGSAGARDLEQAAASALEGRTALVVAHRLTQAVSADHIIVMEHGEIVESGPHAELIEAGGSYARLWTAWAARATDGKEPAAQRR</sequence>
<evidence type="ECO:0000256" key="2">
    <source>
        <dbReference type="ARBA" id="ARBA00022448"/>
    </source>
</evidence>
<dbReference type="PANTHER" id="PTHR43394">
    <property type="entry name" value="ATP-DEPENDENT PERMEASE MDL1, MITOCHONDRIAL"/>
    <property type="match status" value="1"/>
</dbReference>